<accession>A0ABW5MTQ4</accession>
<proteinExistence type="inferred from homology"/>
<evidence type="ECO:0000259" key="3">
    <source>
        <dbReference type="Pfam" id="PF02769"/>
    </source>
</evidence>
<comment type="similarity">
    <text evidence="1">Belongs to the HypE family.</text>
</comment>
<dbReference type="Gene3D" id="3.30.1330.10">
    <property type="entry name" value="PurM-like, N-terminal domain"/>
    <property type="match status" value="1"/>
</dbReference>
<dbReference type="SUPFAM" id="SSF55326">
    <property type="entry name" value="PurM N-terminal domain-like"/>
    <property type="match status" value="1"/>
</dbReference>
<dbReference type="InterPro" id="IPR010918">
    <property type="entry name" value="PurM-like_C_dom"/>
</dbReference>
<protein>
    <submittedName>
        <fullName evidence="4">Hydrogenase expression/formation protein HypE</fullName>
    </submittedName>
</protein>
<dbReference type="NCBIfam" id="TIGR02124">
    <property type="entry name" value="hypE"/>
    <property type="match status" value="1"/>
</dbReference>
<organism evidence="4 5">
    <name type="scientific">Croceitalea marina</name>
    <dbReference type="NCBI Taxonomy" id="1775166"/>
    <lineage>
        <taxon>Bacteria</taxon>
        <taxon>Pseudomonadati</taxon>
        <taxon>Bacteroidota</taxon>
        <taxon>Flavobacteriia</taxon>
        <taxon>Flavobacteriales</taxon>
        <taxon>Flavobacteriaceae</taxon>
        <taxon>Croceitalea</taxon>
    </lineage>
</organism>
<dbReference type="Proteomes" id="UP001597526">
    <property type="component" value="Unassembled WGS sequence"/>
</dbReference>
<name>A0ABW5MTQ4_9FLAO</name>
<dbReference type="PANTHER" id="PTHR30303:SF0">
    <property type="entry name" value="CARBAMOYL DEHYDRATASE HYPE"/>
    <property type="match status" value="1"/>
</dbReference>
<evidence type="ECO:0000256" key="1">
    <source>
        <dbReference type="ARBA" id="ARBA00006243"/>
    </source>
</evidence>
<dbReference type="InterPro" id="IPR036921">
    <property type="entry name" value="PurM-like_N_sf"/>
</dbReference>
<evidence type="ECO:0000259" key="2">
    <source>
        <dbReference type="Pfam" id="PF00586"/>
    </source>
</evidence>
<sequence>MQLQCPMPKLDFDVITLGHGSGGVLTNKLLDSGVFDVLSNPILDERHDGAIFQLEGKMAFSTDSFLVSPIFFPGGNIGELAVNGTVNDLAMCGAIPKYLSLSFIIEEGLKVSEFWEILIAIKGACEEAGVHVVTGDTKVVEKGKGDKIFINTSGVGSIHSKANISAKNIKAGDKIIVSGNIASHGMAIMSVREGLEFDSEILSDTINLNHTISSLLDSFGEHIHLLTDPTRGGIATVLKETAQSINLGIDMAQRDLPIDNQVASACELLGLDPIYVANEGLFIAFVDASIADDFLEALHKDENGANAKIIGTVTEEHPKQVIMESAIGGKRVVSMLPGEQLPRIC</sequence>
<dbReference type="InterPro" id="IPR036676">
    <property type="entry name" value="PurM-like_C_sf"/>
</dbReference>
<dbReference type="PANTHER" id="PTHR30303">
    <property type="entry name" value="HYDROGENASE ISOENZYMES FORMATION PROTEIN HYPE"/>
    <property type="match status" value="1"/>
</dbReference>
<evidence type="ECO:0000313" key="4">
    <source>
        <dbReference type="EMBL" id="MFD2586730.1"/>
    </source>
</evidence>
<gene>
    <name evidence="4" type="primary">hypE</name>
    <name evidence="4" type="ORF">ACFSQJ_07295</name>
</gene>
<reference evidence="5" key="1">
    <citation type="journal article" date="2019" name="Int. J. Syst. Evol. Microbiol.">
        <title>The Global Catalogue of Microorganisms (GCM) 10K type strain sequencing project: providing services to taxonomists for standard genome sequencing and annotation.</title>
        <authorList>
            <consortium name="The Broad Institute Genomics Platform"/>
            <consortium name="The Broad Institute Genome Sequencing Center for Infectious Disease"/>
            <person name="Wu L."/>
            <person name="Ma J."/>
        </authorList>
    </citation>
    <scope>NUCLEOTIDE SEQUENCE [LARGE SCALE GENOMIC DNA]</scope>
    <source>
        <strain evidence="5">KCTC 52368</strain>
    </source>
</reference>
<feature type="domain" description="PurM-like C-terminal" evidence="3">
    <location>
        <begin position="170"/>
        <end position="321"/>
    </location>
</feature>
<dbReference type="Pfam" id="PF00586">
    <property type="entry name" value="AIRS"/>
    <property type="match status" value="1"/>
</dbReference>
<evidence type="ECO:0000313" key="5">
    <source>
        <dbReference type="Proteomes" id="UP001597526"/>
    </source>
</evidence>
<comment type="caution">
    <text evidence="4">The sequence shown here is derived from an EMBL/GenBank/DDBJ whole genome shotgun (WGS) entry which is preliminary data.</text>
</comment>
<dbReference type="PIRSF" id="PIRSF005644">
    <property type="entry name" value="Hdrgns_mtr_HypE"/>
    <property type="match status" value="1"/>
</dbReference>
<dbReference type="Gene3D" id="3.90.650.10">
    <property type="entry name" value="PurM-like C-terminal domain"/>
    <property type="match status" value="1"/>
</dbReference>
<keyword evidence="5" id="KW-1185">Reference proteome</keyword>
<dbReference type="SUPFAM" id="SSF56042">
    <property type="entry name" value="PurM C-terminal domain-like"/>
    <property type="match status" value="1"/>
</dbReference>
<dbReference type="EMBL" id="JBHULB010000008">
    <property type="protein sequence ID" value="MFD2586730.1"/>
    <property type="molecule type" value="Genomic_DNA"/>
</dbReference>
<dbReference type="CDD" id="cd02197">
    <property type="entry name" value="HypE"/>
    <property type="match status" value="1"/>
</dbReference>
<dbReference type="InterPro" id="IPR016188">
    <property type="entry name" value="PurM-like_N"/>
</dbReference>
<dbReference type="Pfam" id="PF02769">
    <property type="entry name" value="AIRS_C"/>
    <property type="match status" value="1"/>
</dbReference>
<feature type="domain" description="PurM-like N-terminal" evidence="2">
    <location>
        <begin position="47"/>
        <end position="157"/>
    </location>
</feature>
<dbReference type="InterPro" id="IPR011854">
    <property type="entry name" value="HypE"/>
</dbReference>
<dbReference type="RefSeq" id="WP_377766310.1">
    <property type="nucleotide sequence ID" value="NZ_JBHULB010000008.1"/>
</dbReference>